<dbReference type="SMART" id="SM00060">
    <property type="entry name" value="FN3"/>
    <property type="match status" value="2"/>
</dbReference>
<accession>A0A316E907</accession>
<dbReference type="InterPro" id="IPR045474">
    <property type="entry name" value="GEVED"/>
</dbReference>
<dbReference type="GO" id="GO:0004181">
    <property type="term" value="F:metallocarboxypeptidase activity"/>
    <property type="evidence" value="ECO:0007669"/>
    <property type="project" value="InterPro"/>
</dbReference>
<evidence type="ECO:0000256" key="9">
    <source>
        <dbReference type="ARBA" id="ARBA00023049"/>
    </source>
</evidence>
<dbReference type="Pfam" id="PF00041">
    <property type="entry name" value="fn3"/>
    <property type="match status" value="2"/>
</dbReference>
<feature type="domain" description="Fibronectin type-III" evidence="13">
    <location>
        <begin position="529"/>
        <end position="613"/>
    </location>
</feature>
<dbReference type="PANTHER" id="PTHR11705:SF143">
    <property type="entry name" value="SLL0236 PROTEIN"/>
    <property type="match status" value="1"/>
</dbReference>
<keyword evidence="3" id="KW-0121">Carboxypeptidase</keyword>
<evidence type="ECO:0000259" key="13">
    <source>
        <dbReference type="PROSITE" id="PS50853"/>
    </source>
</evidence>
<dbReference type="CDD" id="cd00063">
    <property type="entry name" value="FN3"/>
    <property type="match status" value="2"/>
</dbReference>
<dbReference type="Pfam" id="PF18962">
    <property type="entry name" value="Por_Secre_tail"/>
    <property type="match status" value="1"/>
</dbReference>
<evidence type="ECO:0000256" key="7">
    <source>
        <dbReference type="ARBA" id="ARBA00022801"/>
    </source>
</evidence>
<dbReference type="PROSITE" id="PS52035">
    <property type="entry name" value="PEPTIDASE_M14"/>
    <property type="match status" value="1"/>
</dbReference>
<dbReference type="InterPro" id="IPR000834">
    <property type="entry name" value="Peptidase_M14"/>
</dbReference>
<dbReference type="AlphaFoldDB" id="A0A316E907"/>
<dbReference type="EMBL" id="QGGO01000009">
    <property type="protein sequence ID" value="PWK26849.1"/>
    <property type="molecule type" value="Genomic_DNA"/>
</dbReference>
<keyword evidence="6" id="KW-0732">Signal</keyword>
<dbReference type="RefSeq" id="WP_109742802.1">
    <property type="nucleotide sequence ID" value="NZ_QGGO01000009.1"/>
</dbReference>
<dbReference type="NCBIfam" id="TIGR04183">
    <property type="entry name" value="Por_Secre_tail"/>
    <property type="match status" value="1"/>
</dbReference>
<dbReference type="Pfam" id="PF20009">
    <property type="entry name" value="GEVED"/>
    <property type="match status" value="1"/>
</dbReference>
<feature type="domain" description="Peptidase M14" evidence="14">
    <location>
        <begin position="122"/>
        <end position="422"/>
    </location>
</feature>
<dbReference type="PANTHER" id="PTHR11705">
    <property type="entry name" value="PROTEASE FAMILY M14 CARBOXYPEPTIDASE A,B"/>
    <property type="match status" value="1"/>
</dbReference>
<evidence type="ECO:0000256" key="5">
    <source>
        <dbReference type="ARBA" id="ARBA00022723"/>
    </source>
</evidence>
<evidence type="ECO:0000256" key="6">
    <source>
        <dbReference type="ARBA" id="ARBA00022729"/>
    </source>
</evidence>
<name>A0A316E907_9BACT</name>
<dbReference type="Gene3D" id="3.40.630.10">
    <property type="entry name" value="Zn peptidases"/>
    <property type="match status" value="1"/>
</dbReference>
<dbReference type="Proteomes" id="UP000245489">
    <property type="component" value="Unassembled WGS sequence"/>
</dbReference>
<dbReference type="InterPro" id="IPR033810">
    <property type="entry name" value="Carboxypeptidase_T"/>
</dbReference>
<comment type="similarity">
    <text evidence="2 12">Belongs to the peptidase M14 family.</text>
</comment>
<proteinExistence type="inferred from homology"/>
<reference evidence="15 16" key="1">
    <citation type="submission" date="2018-05" db="EMBL/GenBank/DDBJ databases">
        <title>Genomic Encyclopedia of Archaeal and Bacterial Type Strains, Phase II (KMG-II): from individual species to whole genera.</title>
        <authorList>
            <person name="Goeker M."/>
        </authorList>
    </citation>
    <scope>NUCLEOTIDE SEQUENCE [LARGE SCALE GENOMIC DNA]</scope>
    <source>
        <strain evidence="15 16">DSM 22214</strain>
    </source>
</reference>
<dbReference type="SMART" id="SM00631">
    <property type="entry name" value="Zn_pept"/>
    <property type="match status" value="1"/>
</dbReference>
<evidence type="ECO:0000256" key="2">
    <source>
        <dbReference type="ARBA" id="ARBA00005988"/>
    </source>
</evidence>
<comment type="catalytic activity">
    <reaction evidence="10">
        <text>Releases a C-terminal residue, which may be hydrophobic or positively charged.</text>
        <dbReference type="EC" id="3.4.17.18"/>
    </reaction>
</comment>
<evidence type="ECO:0000313" key="15">
    <source>
        <dbReference type="EMBL" id="PWK26849.1"/>
    </source>
</evidence>
<keyword evidence="5" id="KW-0479">Metal-binding</keyword>
<evidence type="ECO:0000256" key="3">
    <source>
        <dbReference type="ARBA" id="ARBA00022645"/>
    </source>
</evidence>
<dbReference type="PROSITE" id="PS00132">
    <property type="entry name" value="CARBOXYPEPT_ZN_1"/>
    <property type="match status" value="1"/>
</dbReference>
<comment type="cofactor">
    <cofactor evidence="1">
        <name>Zn(2+)</name>
        <dbReference type="ChEBI" id="CHEBI:29105"/>
    </cofactor>
</comment>
<dbReference type="InterPro" id="IPR026444">
    <property type="entry name" value="Secre_tail"/>
</dbReference>
<evidence type="ECO:0000256" key="4">
    <source>
        <dbReference type="ARBA" id="ARBA00022670"/>
    </source>
</evidence>
<dbReference type="InterPro" id="IPR013783">
    <property type="entry name" value="Ig-like_fold"/>
</dbReference>
<evidence type="ECO:0000256" key="10">
    <source>
        <dbReference type="ARBA" id="ARBA00050859"/>
    </source>
</evidence>
<dbReference type="CDD" id="cd03859">
    <property type="entry name" value="M14_CPT"/>
    <property type="match status" value="1"/>
</dbReference>
<sequence>MEKKFYLPALVIFVLLTFGVNAQRMKFHRITAEIEPQKLAYLFSNGLEIDHFNYENKKNFTAEISDSDLSLLKKNNVKVTYIVEDLEKNLTKYNQDIDKKASKNAKMAVTTPSNFALGSYGGYFTFAELQTILDNMRALYPNLISAKSSIGTTVEGRNVFMVKISDNPDVDEAEPEMFFNAVHHAREPMSMSQLIFFMWHILENYNTDKEIRTLVNSTELYLVPCVNPDGYVYNQGTNPSGGGMWRKNRKNNGNNTYGVDINRNYGFQWGIDNTGSSPTTSSETYRGPSAFSEPETQIIRNFCNAHTFTLSMDFHAYGNYCIHPYGYATTNTNPELSLFQQMGSFFVAENGFVSGNAMQTVAYTANGAGDDWKYGEQTTKGKIYSFTPEIGPAAEGFYPASSRIIPLCNTTVEMNKKAMKVATFFAKVTPTANQTLSSTSGTLTYSIQNFSVKPASYTVSIAPISSAITSVGAAKTYNTLTLLQSQSDNIAFTIDSATPYGTTLQFAITVNNGLSPQTDTVSVMYNCATPNNLATSNVTLNSATLSWGAVAGATSYYVSYKNSASATWSADTLVSSTSFSLNGLTQSQTYNWRVRTSTCSNYSQGNFTTLSPCLAPTTPTTSAITSTSATLNWGAVSGATNYTVEYKLASSATWITATSTNTTTSYALSGLTLSSTYDWRVKANCASGSSTYATGQFTTSSITYCASKGTNLTYMWMDYVQLGSINRTSGKDAGYYNGTALSTNTVRGASQTITFSAGFTSTVYTMYWRVWIDYNKNGVFTDAGEQVVSTTFNGAGNKTGTFTIPTTALLGTTRMRVSAKYGAYPTSCETFTYGEVEDYTINITATAQINALARVDGMESQDNSFLDFNSNDVTAYPNPVTDIVTIRLNYNTIDEPKKVKMTTANGFELGTKEVILENNEFKIDTKGLKTGMYFISVQEADKQKVVKIIKE</sequence>
<keyword evidence="16" id="KW-1185">Reference proteome</keyword>
<evidence type="ECO:0000256" key="1">
    <source>
        <dbReference type="ARBA" id="ARBA00001947"/>
    </source>
</evidence>
<dbReference type="OrthoDB" id="9808753at2"/>
<dbReference type="Gene3D" id="2.60.40.10">
    <property type="entry name" value="Immunoglobulins"/>
    <property type="match status" value="2"/>
</dbReference>
<dbReference type="PRINTS" id="PR00765">
    <property type="entry name" value="CRBOXYPTASEA"/>
</dbReference>
<dbReference type="SUPFAM" id="SSF53187">
    <property type="entry name" value="Zn-dependent exopeptidases"/>
    <property type="match status" value="1"/>
</dbReference>
<organism evidence="15 16">
    <name type="scientific">Arcicella aurantiaca</name>
    <dbReference type="NCBI Taxonomy" id="591202"/>
    <lineage>
        <taxon>Bacteria</taxon>
        <taxon>Pseudomonadati</taxon>
        <taxon>Bacteroidota</taxon>
        <taxon>Cytophagia</taxon>
        <taxon>Cytophagales</taxon>
        <taxon>Flectobacillaceae</taxon>
        <taxon>Arcicella</taxon>
    </lineage>
</organism>
<keyword evidence="7" id="KW-0378">Hydrolase</keyword>
<dbReference type="GO" id="GO:0005615">
    <property type="term" value="C:extracellular space"/>
    <property type="evidence" value="ECO:0007669"/>
    <property type="project" value="TreeGrafter"/>
</dbReference>
<keyword evidence="9" id="KW-0482">Metalloprotease</keyword>
<evidence type="ECO:0000256" key="11">
    <source>
        <dbReference type="ARBA" id="ARBA00066554"/>
    </source>
</evidence>
<feature type="active site" description="Proton donor/acceptor" evidence="12">
    <location>
        <position position="389"/>
    </location>
</feature>
<dbReference type="GO" id="GO:0006508">
    <property type="term" value="P:proteolysis"/>
    <property type="evidence" value="ECO:0007669"/>
    <property type="project" value="UniProtKB-KW"/>
</dbReference>
<evidence type="ECO:0000259" key="14">
    <source>
        <dbReference type="PROSITE" id="PS52035"/>
    </source>
</evidence>
<gene>
    <name evidence="15" type="ORF">LV89_02055</name>
</gene>
<comment type="caution">
    <text evidence="15">The sequence shown here is derived from an EMBL/GenBank/DDBJ whole genome shotgun (WGS) entry which is preliminary data.</text>
</comment>
<evidence type="ECO:0000256" key="12">
    <source>
        <dbReference type="PROSITE-ProRule" id="PRU01379"/>
    </source>
</evidence>
<dbReference type="InterPro" id="IPR003961">
    <property type="entry name" value="FN3_dom"/>
</dbReference>
<dbReference type="GO" id="GO:0008270">
    <property type="term" value="F:zinc ion binding"/>
    <property type="evidence" value="ECO:0007669"/>
    <property type="project" value="InterPro"/>
</dbReference>
<protein>
    <recommendedName>
        <fullName evidence="11">carboxypeptidase T</fullName>
        <ecNumber evidence="11">3.4.17.18</ecNumber>
    </recommendedName>
</protein>
<dbReference type="InterPro" id="IPR036116">
    <property type="entry name" value="FN3_sf"/>
</dbReference>
<feature type="domain" description="Fibronectin type-III" evidence="13">
    <location>
        <begin position="615"/>
        <end position="703"/>
    </location>
</feature>
<evidence type="ECO:0000313" key="16">
    <source>
        <dbReference type="Proteomes" id="UP000245489"/>
    </source>
</evidence>
<dbReference type="EC" id="3.4.17.18" evidence="11"/>
<keyword evidence="4" id="KW-0645">Protease</keyword>
<keyword evidence="8" id="KW-0862">Zinc</keyword>
<dbReference type="Pfam" id="PF00246">
    <property type="entry name" value="Peptidase_M14"/>
    <property type="match status" value="1"/>
</dbReference>
<evidence type="ECO:0000256" key="8">
    <source>
        <dbReference type="ARBA" id="ARBA00022833"/>
    </source>
</evidence>
<dbReference type="InterPro" id="IPR057246">
    <property type="entry name" value="CARBOXYPEPT_ZN_1"/>
</dbReference>
<dbReference type="FunFam" id="3.40.630.10:FF:000084">
    <property type="entry name" value="Carboxypeptidase B2"/>
    <property type="match status" value="1"/>
</dbReference>
<dbReference type="PROSITE" id="PS50853">
    <property type="entry name" value="FN3"/>
    <property type="match status" value="2"/>
</dbReference>
<dbReference type="SUPFAM" id="SSF49265">
    <property type="entry name" value="Fibronectin type III"/>
    <property type="match status" value="1"/>
</dbReference>